<dbReference type="AlphaFoldDB" id="A0A233SU20"/>
<evidence type="ECO:0000256" key="1">
    <source>
        <dbReference type="SAM" id="MobiDB-lite"/>
    </source>
</evidence>
<evidence type="ECO:0000313" key="3">
    <source>
        <dbReference type="Proteomes" id="UP000215483"/>
    </source>
</evidence>
<reference evidence="2 3" key="1">
    <citation type="submission" date="2016-07" db="EMBL/GenBank/DDBJ databases">
        <title>Draft genome of Streptomyces diastatochromogenes.</title>
        <authorList>
            <person name="Podduturi R."/>
            <person name="Lukassen M.B."/>
            <person name="Clausen N."/>
            <person name="Nielsen J.L."/>
            <person name="Jorgensen N.O."/>
        </authorList>
    </citation>
    <scope>NUCLEOTIDE SEQUENCE [LARGE SCALE GENOMIC DNA]</scope>
    <source>
        <strain evidence="2 3">DSM 40608</strain>
    </source>
</reference>
<organism evidence="2 3">
    <name type="scientific">Streptomyces diastatochromogenes</name>
    <dbReference type="NCBI Taxonomy" id="42236"/>
    <lineage>
        <taxon>Bacteria</taxon>
        <taxon>Bacillati</taxon>
        <taxon>Actinomycetota</taxon>
        <taxon>Actinomycetes</taxon>
        <taxon>Kitasatosporales</taxon>
        <taxon>Streptomycetaceae</taxon>
        <taxon>Streptomyces</taxon>
    </lineage>
</organism>
<keyword evidence="3" id="KW-1185">Reference proteome</keyword>
<evidence type="ECO:0000313" key="2">
    <source>
        <dbReference type="EMBL" id="OXY99136.1"/>
    </source>
</evidence>
<proteinExistence type="predicted"/>
<sequence length="165" mass="17476">MLADSARRTEQQFFRGMLHQQLFQSGRQVVGLLLLVLGDGSGHGVTDEVPGALSADGRSLSDGRTGGLAESEVQQDAALLVRVVAGEDIDGQHLVEPVPKYAQRASGTLRALQSQQSGLVDVAGQWQYTACAAQLTVGGGPGQDDFYRVVRGHDCVAFLFRLAGP</sequence>
<accession>A0A233SU20</accession>
<dbReference type="Proteomes" id="UP000215483">
    <property type="component" value="Unassembled WGS sequence"/>
</dbReference>
<feature type="region of interest" description="Disordered" evidence="1">
    <location>
        <begin position="47"/>
        <end position="66"/>
    </location>
</feature>
<gene>
    <name evidence="2" type="ORF">BEK98_03950</name>
</gene>
<comment type="caution">
    <text evidence="2">The sequence shown here is derived from an EMBL/GenBank/DDBJ whole genome shotgun (WGS) entry which is preliminary data.</text>
</comment>
<dbReference type="EMBL" id="MCGQ01000006">
    <property type="protein sequence ID" value="OXY99136.1"/>
    <property type="molecule type" value="Genomic_DNA"/>
</dbReference>
<protein>
    <submittedName>
        <fullName evidence="2">Uncharacterized protein</fullName>
    </submittedName>
</protein>
<name>A0A233SU20_STRDA</name>